<comment type="similarity">
    <text evidence="4">Belongs to the HepT RNase toxin family.</text>
</comment>
<dbReference type="AlphaFoldDB" id="A0A1Z4N0Q9"/>
<evidence type="ECO:0000313" key="6">
    <source>
        <dbReference type="Proteomes" id="UP000218785"/>
    </source>
</evidence>
<dbReference type="RefSeq" id="WP_096577325.1">
    <property type="nucleotide sequence ID" value="NZ_CAWNJS010000001.1"/>
</dbReference>
<dbReference type="InterPro" id="IPR008201">
    <property type="entry name" value="HepT-like"/>
</dbReference>
<dbReference type="Pfam" id="PF01934">
    <property type="entry name" value="HepT-like"/>
    <property type="match status" value="1"/>
</dbReference>
<dbReference type="Gene3D" id="1.20.120.580">
    <property type="entry name" value="bsu32300-like"/>
    <property type="match status" value="1"/>
</dbReference>
<name>A0A1Z4N0Q9_9CYAN</name>
<dbReference type="GO" id="GO:0016787">
    <property type="term" value="F:hydrolase activity"/>
    <property type="evidence" value="ECO:0007669"/>
    <property type="project" value="UniProtKB-KW"/>
</dbReference>
<protein>
    <recommendedName>
        <fullName evidence="7">DUF86 domain-containing protein</fullName>
    </recommendedName>
</protein>
<accession>A0A1Z4N0Q9</accession>
<dbReference type="NCBIfam" id="NF047751">
    <property type="entry name" value="HepT_toxin"/>
    <property type="match status" value="1"/>
</dbReference>
<keyword evidence="2" id="KW-0540">Nuclease</keyword>
<keyword evidence="6" id="KW-1185">Reference proteome</keyword>
<evidence type="ECO:0000256" key="3">
    <source>
        <dbReference type="ARBA" id="ARBA00022801"/>
    </source>
</evidence>
<organism evidence="5 6">
    <name type="scientific">Tolypothrix tenuis PCC 7101</name>
    <dbReference type="NCBI Taxonomy" id="231146"/>
    <lineage>
        <taxon>Bacteria</taxon>
        <taxon>Bacillati</taxon>
        <taxon>Cyanobacteriota</taxon>
        <taxon>Cyanophyceae</taxon>
        <taxon>Nostocales</taxon>
        <taxon>Tolypothrichaceae</taxon>
        <taxon>Tolypothrix</taxon>
    </lineage>
</organism>
<keyword evidence="3" id="KW-0378">Hydrolase</keyword>
<dbReference type="EMBL" id="AP018248">
    <property type="protein sequence ID" value="BAY99307.1"/>
    <property type="molecule type" value="Genomic_DNA"/>
</dbReference>
<dbReference type="InterPro" id="IPR052379">
    <property type="entry name" value="Type_VII_TA_RNase"/>
</dbReference>
<gene>
    <name evidence="5" type="ORF">NIES37_32860</name>
</gene>
<dbReference type="PANTHER" id="PTHR33397">
    <property type="entry name" value="UPF0331 PROTEIN YUTE"/>
    <property type="match status" value="1"/>
</dbReference>
<evidence type="ECO:0000256" key="2">
    <source>
        <dbReference type="ARBA" id="ARBA00022722"/>
    </source>
</evidence>
<dbReference type="GO" id="GO:0004540">
    <property type="term" value="F:RNA nuclease activity"/>
    <property type="evidence" value="ECO:0007669"/>
    <property type="project" value="InterPro"/>
</dbReference>
<reference evidence="5 6" key="1">
    <citation type="submission" date="2017-06" db="EMBL/GenBank/DDBJ databases">
        <title>Genome sequencing of cyanobaciteial culture collection at National Institute for Environmental Studies (NIES).</title>
        <authorList>
            <person name="Hirose Y."/>
            <person name="Shimura Y."/>
            <person name="Fujisawa T."/>
            <person name="Nakamura Y."/>
            <person name="Kawachi M."/>
        </authorList>
    </citation>
    <scope>NUCLEOTIDE SEQUENCE [LARGE SCALE GENOMIC DNA]</scope>
    <source>
        <strain evidence="5 6">NIES-37</strain>
    </source>
</reference>
<dbReference type="PANTHER" id="PTHR33397:SF3">
    <property type="entry name" value="MRNA NUCLEASE HEPT"/>
    <property type="match status" value="1"/>
</dbReference>
<dbReference type="Proteomes" id="UP000218785">
    <property type="component" value="Chromosome"/>
</dbReference>
<evidence type="ECO:0000256" key="4">
    <source>
        <dbReference type="ARBA" id="ARBA00024207"/>
    </source>
</evidence>
<keyword evidence="1" id="KW-1277">Toxin-antitoxin system</keyword>
<dbReference type="InterPro" id="IPR037038">
    <property type="entry name" value="HepT-like_sf"/>
</dbReference>
<dbReference type="GO" id="GO:0110001">
    <property type="term" value="C:toxin-antitoxin complex"/>
    <property type="evidence" value="ECO:0007669"/>
    <property type="project" value="InterPro"/>
</dbReference>
<proteinExistence type="inferred from homology"/>
<sequence length="147" mass="16923">MTNIDTVIVTTRLEFIARYLDNLKRFEAITWDDYLNNIDNQLITERLLQLMTQAAIDINDHILSKLNPGNSNTNFEAFIELGKYGVITPELARQLAPSSGLRNRLVHEYDDIDPQQVFKAISFALQQYPLYVRQVNSYLISLSEENG</sequence>
<evidence type="ECO:0008006" key="7">
    <source>
        <dbReference type="Google" id="ProtNLM"/>
    </source>
</evidence>
<evidence type="ECO:0000313" key="5">
    <source>
        <dbReference type="EMBL" id="BAY99307.1"/>
    </source>
</evidence>
<evidence type="ECO:0000256" key="1">
    <source>
        <dbReference type="ARBA" id="ARBA00022649"/>
    </source>
</evidence>
<dbReference type="KEGG" id="ttq:NIES37_32860"/>